<evidence type="ECO:0000313" key="2">
    <source>
        <dbReference type="EMBL" id="MCB4824008.1"/>
    </source>
</evidence>
<evidence type="ECO:0000313" key="3">
    <source>
        <dbReference type="Proteomes" id="UP001139311"/>
    </source>
</evidence>
<gene>
    <name evidence="2" type="ORF">LHA35_19955</name>
</gene>
<dbReference type="Gene3D" id="3.40.50.150">
    <property type="entry name" value="Vaccinia Virus protein VP39"/>
    <property type="match status" value="1"/>
</dbReference>
<organism evidence="2 3">
    <name type="scientific">Roseicella aerolata</name>
    <dbReference type="NCBI Taxonomy" id="2883479"/>
    <lineage>
        <taxon>Bacteria</taxon>
        <taxon>Pseudomonadati</taxon>
        <taxon>Pseudomonadota</taxon>
        <taxon>Alphaproteobacteria</taxon>
        <taxon>Acetobacterales</taxon>
        <taxon>Roseomonadaceae</taxon>
        <taxon>Roseicella</taxon>
    </lineage>
</organism>
<dbReference type="InterPro" id="IPR029063">
    <property type="entry name" value="SAM-dependent_MTases_sf"/>
</dbReference>
<dbReference type="CDD" id="cd02440">
    <property type="entry name" value="AdoMet_MTases"/>
    <property type="match status" value="1"/>
</dbReference>
<feature type="domain" description="Methyltransferase type 11" evidence="1">
    <location>
        <begin position="86"/>
        <end position="130"/>
    </location>
</feature>
<dbReference type="GO" id="GO:0008757">
    <property type="term" value="F:S-adenosylmethionine-dependent methyltransferase activity"/>
    <property type="evidence" value="ECO:0007669"/>
    <property type="project" value="InterPro"/>
</dbReference>
<dbReference type="SUPFAM" id="SSF53335">
    <property type="entry name" value="S-adenosyl-L-methionine-dependent methyltransferases"/>
    <property type="match status" value="1"/>
</dbReference>
<dbReference type="AlphaFoldDB" id="A0A9X1III2"/>
<keyword evidence="2" id="KW-0489">Methyltransferase</keyword>
<keyword evidence="2" id="KW-0808">Transferase</keyword>
<dbReference type="Pfam" id="PF08241">
    <property type="entry name" value="Methyltransf_11"/>
    <property type="match status" value="1"/>
</dbReference>
<proteinExistence type="predicted"/>
<keyword evidence="3" id="KW-1185">Reference proteome</keyword>
<dbReference type="GO" id="GO:0032259">
    <property type="term" value="P:methylation"/>
    <property type="evidence" value="ECO:0007669"/>
    <property type="project" value="UniProtKB-KW"/>
</dbReference>
<protein>
    <submittedName>
        <fullName evidence="2">Methyltransferase domain-containing protein</fullName>
    </submittedName>
</protein>
<dbReference type="RefSeq" id="WP_226611408.1">
    <property type="nucleotide sequence ID" value="NZ_JAJAQI010000035.1"/>
</dbReference>
<evidence type="ECO:0000259" key="1">
    <source>
        <dbReference type="Pfam" id="PF08241"/>
    </source>
</evidence>
<reference evidence="2" key="1">
    <citation type="submission" date="2021-10" db="EMBL/GenBank/DDBJ databases">
        <title>Roseicella aerolatum sp. nov., isolated from aerosols of e-waste dismantling site.</title>
        <authorList>
            <person name="Qin T."/>
        </authorList>
    </citation>
    <scope>NUCLEOTIDE SEQUENCE</scope>
    <source>
        <strain evidence="2">GB24</strain>
    </source>
</reference>
<comment type="caution">
    <text evidence="2">The sequence shown here is derived from an EMBL/GenBank/DDBJ whole genome shotgun (WGS) entry which is preliminary data.</text>
</comment>
<dbReference type="Proteomes" id="UP001139311">
    <property type="component" value="Unassembled WGS sequence"/>
</dbReference>
<accession>A0A9X1III2</accession>
<sequence>MSHEVHGLGNFYATPAGLVTARLLRDRLRAFWPSLPGRAVLGLGYASPFLRLWRAEAARCVATVPTHLPRWRWPRSAASCTAIAEEDALPFPDLMFDRILLVHGLETAENARRMLREAWRVLKDDGRLIVVVPNRLGLWAHLERTPFGHGQPYSPGQLEGLLRRQMFVVERRDTALFVPPFRTRLLLRGARVWEGLGRSLCPGFAGVMLMEAAKDYCEAIPAGAVPAQRRRVVVVEGV</sequence>
<name>A0A9X1III2_9PROT</name>
<dbReference type="EMBL" id="JAJAQI010000035">
    <property type="protein sequence ID" value="MCB4824008.1"/>
    <property type="molecule type" value="Genomic_DNA"/>
</dbReference>
<dbReference type="InterPro" id="IPR013216">
    <property type="entry name" value="Methyltransf_11"/>
</dbReference>